<gene>
    <name evidence="1" type="ORF">O6H91_04G011600</name>
</gene>
<accession>A0ACC2DU29</accession>
<name>A0ACC2DU29_DIPCM</name>
<sequence>MASDSLRAHAALLLVQINIGAYHVITKLAISSGMNELVFCILRDVIALAILAPTAWLTERRMRSPLSTSHLLLYLAFLGLTGIYGNQLLFVLGSNLTSPAFAASVQPTIPVFTFFLAFVMGTEQLDWFRWDGIAKVAGLVITVAGATIMTLYTGPALLEHDLSVQKMMSRKQSIEPVGMLIFSSFQLESKHVACGNGLSHWELSLHGYLSCLSGFMTLTGIFTVKDSSDWILSNSAIFSVIFAGLVASAINYWLQTWSNKILGPSIVALYAPPQPLFSSIFSRAVLGSPFYLGSILGGALIIAGLYCVVWGQRVSERLKGHSILEVTSGADEEITSINPDHLLDRSHSQRPAYI</sequence>
<organism evidence="1 2">
    <name type="scientific">Diphasiastrum complanatum</name>
    <name type="common">Issler's clubmoss</name>
    <name type="synonym">Lycopodium complanatum</name>
    <dbReference type="NCBI Taxonomy" id="34168"/>
    <lineage>
        <taxon>Eukaryota</taxon>
        <taxon>Viridiplantae</taxon>
        <taxon>Streptophyta</taxon>
        <taxon>Embryophyta</taxon>
        <taxon>Tracheophyta</taxon>
        <taxon>Lycopodiopsida</taxon>
        <taxon>Lycopodiales</taxon>
        <taxon>Lycopodiaceae</taxon>
        <taxon>Lycopodioideae</taxon>
        <taxon>Diphasiastrum</taxon>
    </lineage>
</organism>
<evidence type="ECO:0000313" key="2">
    <source>
        <dbReference type="Proteomes" id="UP001162992"/>
    </source>
</evidence>
<evidence type="ECO:0000313" key="1">
    <source>
        <dbReference type="EMBL" id="KAJ7557818.1"/>
    </source>
</evidence>
<proteinExistence type="predicted"/>
<keyword evidence="2" id="KW-1185">Reference proteome</keyword>
<protein>
    <submittedName>
        <fullName evidence="1">Uncharacterized protein</fullName>
    </submittedName>
</protein>
<dbReference type="Proteomes" id="UP001162992">
    <property type="component" value="Chromosome 4"/>
</dbReference>
<reference evidence="2" key="1">
    <citation type="journal article" date="2024" name="Proc. Natl. Acad. Sci. U.S.A.">
        <title>Extraordinary preservation of gene collinearity over three hundred million years revealed in homosporous lycophytes.</title>
        <authorList>
            <person name="Li C."/>
            <person name="Wickell D."/>
            <person name="Kuo L.Y."/>
            <person name="Chen X."/>
            <person name="Nie B."/>
            <person name="Liao X."/>
            <person name="Peng D."/>
            <person name="Ji J."/>
            <person name="Jenkins J."/>
            <person name="Williams M."/>
            <person name="Shu S."/>
            <person name="Plott C."/>
            <person name="Barry K."/>
            <person name="Rajasekar S."/>
            <person name="Grimwood J."/>
            <person name="Han X."/>
            <person name="Sun S."/>
            <person name="Hou Z."/>
            <person name="He W."/>
            <person name="Dai G."/>
            <person name="Sun C."/>
            <person name="Schmutz J."/>
            <person name="Leebens-Mack J.H."/>
            <person name="Li F.W."/>
            <person name="Wang L."/>
        </authorList>
    </citation>
    <scope>NUCLEOTIDE SEQUENCE [LARGE SCALE GENOMIC DNA]</scope>
    <source>
        <strain evidence="2">cv. PW_Plant_1</strain>
    </source>
</reference>
<comment type="caution">
    <text evidence="1">The sequence shown here is derived from an EMBL/GenBank/DDBJ whole genome shotgun (WGS) entry which is preliminary data.</text>
</comment>
<dbReference type="EMBL" id="CM055095">
    <property type="protein sequence ID" value="KAJ7557818.1"/>
    <property type="molecule type" value="Genomic_DNA"/>
</dbReference>